<keyword evidence="2" id="KW-1185">Reference proteome</keyword>
<dbReference type="Proteomes" id="UP000515856">
    <property type="component" value="Chromosome"/>
</dbReference>
<reference evidence="1 2" key="1">
    <citation type="submission" date="2020-08" db="EMBL/GenBank/DDBJ databases">
        <authorList>
            <person name="Liu C."/>
            <person name="Sun Q."/>
        </authorList>
    </citation>
    <scope>NUCLEOTIDE SEQUENCE [LARGE SCALE GENOMIC DNA]</scope>
    <source>
        <strain evidence="1 2">NSJ-61</strain>
    </source>
</reference>
<proteinExistence type="predicted"/>
<protein>
    <submittedName>
        <fullName evidence="1">Uncharacterized protein</fullName>
    </submittedName>
</protein>
<dbReference type="KEGG" id="ehn:H9Q80_10695"/>
<evidence type="ECO:0000313" key="1">
    <source>
        <dbReference type="EMBL" id="QNM10758.1"/>
    </source>
</evidence>
<dbReference type="EMBL" id="CP060636">
    <property type="protein sequence ID" value="QNM10758.1"/>
    <property type="molecule type" value="Genomic_DNA"/>
</dbReference>
<dbReference type="AlphaFoldDB" id="A0A7G9GIX6"/>
<evidence type="ECO:0000313" key="2">
    <source>
        <dbReference type="Proteomes" id="UP000515856"/>
    </source>
</evidence>
<name>A0A7G9GIX6_9FIRM</name>
<organism evidence="1 2">
    <name type="scientific">[Eubacterium] hominis</name>
    <dbReference type="NCBI Taxonomy" id="2764325"/>
    <lineage>
        <taxon>Bacteria</taxon>
        <taxon>Bacillati</taxon>
        <taxon>Bacillota</taxon>
        <taxon>Erysipelotrichia</taxon>
        <taxon>Erysipelotrichales</taxon>
        <taxon>Erysipelotrichaceae</taxon>
        <taxon>Amedibacillus</taxon>
    </lineage>
</organism>
<dbReference type="RefSeq" id="WP_117454414.1">
    <property type="nucleotide sequence ID" value="NZ_CP060636.1"/>
</dbReference>
<sequence>MNTHERILTQKIPIAEIQHIVNNHQVTINDVCMCAYLLALYDLYHQSSITIPCPVNLRPFLLHCPDTSITNFTGDYAITIHDIAHKNWMEILQEIHIQMKEERLRNSSLKEIKWYHTFYHLLPLSWIRLLACKVFHNPTISYTNLGILDDTQMRLDDCKIMDAYVITALRTYPSFQLSISTYKDICTFTAHVQADQNALSKAQMLLCNIINKLKSFIDA</sequence>
<accession>A0A7G9GIX6</accession>
<dbReference type="SUPFAM" id="SSF52777">
    <property type="entry name" value="CoA-dependent acyltransferases"/>
    <property type="match status" value="1"/>
</dbReference>
<gene>
    <name evidence="1" type="ORF">H9Q80_10695</name>
</gene>